<dbReference type="PANTHER" id="PTHR10133:SF27">
    <property type="entry name" value="DNA POLYMERASE NU"/>
    <property type="match status" value="1"/>
</dbReference>
<dbReference type="SUPFAM" id="SSF56672">
    <property type="entry name" value="DNA/RNA polymerases"/>
    <property type="match status" value="1"/>
</dbReference>
<comment type="catalytic activity">
    <reaction evidence="3">
        <text>DNA(n) + a 2'-deoxyribonucleoside 5'-triphosphate = DNA(n+1) + diphosphate</text>
        <dbReference type="Rhea" id="RHEA:22508"/>
        <dbReference type="Rhea" id="RHEA-COMP:17339"/>
        <dbReference type="Rhea" id="RHEA-COMP:17340"/>
        <dbReference type="ChEBI" id="CHEBI:33019"/>
        <dbReference type="ChEBI" id="CHEBI:61560"/>
        <dbReference type="ChEBI" id="CHEBI:173112"/>
        <dbReference type="EC" id="2.7.7.7"/>
    </reaction>
</comment>
<dbReference type="InterPro" id="IPR043502">
    <property type="entry name" value="DNA/RNA_pol_sf"/>
</dbReference>
<dbReference type="Gene3D" id="3.30.70.370">
    <property type="match status" value="1"/>
</dbReference>
<evidence type="ECO:0000256" key="1">
    <source>
        <dbReference type="ARBA" id="ARBA00012417"/>
    </source>
</evidence>
<feature type="region of interest" description="Disordered" evidence="4">
    <location>
        <begin position="164"/>
        <end position="247"/>
    </location>
</feature>
<dbReference type="EMBL" id="JAUSQZ010000001">
    <property type="protein sequence ID" value="MDP9825940.1"/>
    <property type="molecule type" value="Genomic_DNA"/>
</dbReference>
<feature type="compositionally biased region" description="Gly residues" evidence="4">
    <location>
        <begin position="176"/>
        <end position="190"/>
    </location>
</feature>
<protein>
    <recommendedName>
        <fullName evidence="1">DNA-directed DNA polymerase</fullName>
        <ecNumber evidence="1">2.7.7.7</ecNumber>
    </recommendedName>
</protein>
<organism evidence="6 7">
    <name type="scientific">Kineosporia succinea</name>
    <dbReference type="NCBI Taxonomy" id="84632"/>
    <lineage>
        <taxon>Bacteria</taxon>
        <taxon>Bacillati</taxon>
        <taxon>Actinomycetota</taxon>
        <taxon>Actinomycetes</taxon>
        <taxon>Kineosporiales</taxon>
        <taxon>Kineosporiaceae</taxon>
        <taxon>Kineosporia</taxon>
    </lineage>
</organism>
<keyword evidence="7" id="KW-1185">Reference proteome</keyword>
<dbReference type="SMART" id="SM00482">
    <property type="entry name" value="POLAc"/>
    <property type="match status" value="1"/>
</dbReference>
<comment type="caution">
    <text evidence="6">The sequence shown here is derived from an EMBL/GenBank/DDBJ whole genome shotgun (WGS) entry which is preliminary data.</text>
</comment>
<gene>
    <name evidence="6" type="ORF">J2S57_001689</name>
</gene>
<accession>A0ABT9NZT5</accession>
<dbReference type="Pfam" id="PF00476">
    <property type="entry name" value="DNA_pol_A"/>
    <property type="match status" value="1"/>
</dbReference>
<dbReference type="InterPro" id="IPR001098">
    <property type="entry name" value="DNA-dir_DNA_pol_A_palm_dom"/>
</dbReference>
<evidence type="ECO:0000256" key="4">
    <source>
        <dbReference type="SAM" id="MobiDB-lite"/>
    </source>
</evidence>
<dbReference type="RefSeq" id="WP_307240243.1">
    <property type="nucleotide sequence ID" value="NZ_JAUSQZ010000001.1"/>
</dbReference>
<dbReference type="PANTHER" id="PTHR10133">
    <property type="entry name" value="DNA POLYMERASE I"/>
    <property type="match status" value="1"/>
</dbReference>
<dbReference type="EC" id="2.7.7.7" evidence="1"/>
<reference evidence="6 7" key="1">
    <citation type="submission" date="2023-07" db="EMBL/GenBank/DDBJ databases">
        <title>Sequencing the genomes of 1000 actinobacteria strains.</title>
        <authorList>
            <person name="Klenk H.-P."/>
        </authorList>
    </citation>
    <scope>NUCLEOTIDE SEQUENCE [LARGE SCALE GENOMIC DNA]</scope>
    <source>
        <strain evidence="6 7">DSM 44388</strain>
    </source>
</reference>
<feature type="compositionally biased region" description="Low complexity" evidence="4">
    <location>
        <begin position="69"/>
        <end position="87"/>
    </location>
</feature>
<dbReference type="Proteomes" id="UP001235712">
    <property type="component" value="Unassembled WGS sequence"/>
</dbReference>
<keyword evidence="2" id="KW-0235">DNA replication</keyword>
<dbReference type="CDD" id="cd06444">
    <property type="entry name" value="DNA_pol_A"/>
    <property type="match status" value="1"/>
</dbReference>
<sequence>MGFVSGGAVNGGLSAADVVAAGRVLVVRAGAGFLLQAVDASGRAVGAPARVSDLASEVARLESGGAPGAGSTSLGSTGSHAAGSGTASSRMASSAAASSGAAGPRWVWWRTAEVHPLLLEAGVRVARCHDLSAVENLLHTYEGEPFVPPQSAGREAAAAAAAASRRGTQISLFGEGEAGGGTRMRGGTFSGRGRDAAESSGKTAGPDNAGDLNGMSGSDEGDGPDEVGGGWVPTDAGVSLGSGGAVSGTVGEATTSGAVGGATGSGTISGATVGEATGSGTIGEATVSGAVVQQADTRTEPPQDLPGLLGLYAAQLAHVERVRSARPGFPLLVAAESAAHLAAVEMGRAGLPWNTRIHDDVLTDLLGPRPQHHGRPRKLQTLAEEVSRELVPNSTGPGLAVNPDSPVEVLKALKRQGVMAKSTRAGELKEIDHPAIKPLLRYKELSRLHVAHGWSWQDEWVRQGRFHAEYVPGGVVTGRWATDGGGALQIPKVMRACVVADPGWVLVAADAGQLEPRILAALSGDRGMIAATADPDLYTALARQALGRPDARDEAKIGLLSAMYGARANSPAMVALRRRFPQALDLLERAARTGENGGVVRSVLGRTCPPPEPTWQDVPMEQALARSRARGRFTRNFVIQASAADWANALVAGLRRRLSVLPQSGGRAELVFFQHDEVIVHAPAALAGEAVTAIVESGTEATSLVLGDRGVRIPLAAAPIASYAEKN</sequence>
<evidence type="ECO:0000259" key="5">
    <source>
        <dbReference type="SMART" id="SM00482"/>
    </source>
</evidence>
<feature type="region of interest" description="Disordered" evidence="4">
    <location>
        <begin position="62"/>
        <end position="87"/>
    </location>
</feature>
<feature type="domain" description="DNA-directed DNA polymerase family A palm" evidence="5">
    <location>
        <begin position="491"/>
        <end position="686"/>
    </location>
</feature>
<dbReference type="InterPro" id="IPR002298">
    <property type="entry name" value="DNA_polymerase_A"/>
</dbReference>
<evidence type="ECO:0000313" key="6">
    <source>
        <dbReference type="EMBL" id="MDP9825940.1"/>
    </source>
</evidence>
<dbReference type="Gene3D" id="1.10.150.20">
    <property type="entry name" value="5' to 3' exonuclease, C-terminal subdomain"/>
    <property type="match status" value="1"/>
</dbReference>
<evidence type="ECO:0000256" key="3">
    <source>
        <dbReference type="ARBA" id="ARBA00049244"/>
    </source>
</evidence>
<evidence type="ECO:0000256" key="2">
    <source>
        <dbReference type="ARBA" id="ARBA00022705"/>
    </source>
</evidence>
<proteinExistence type="predicted"/>
<dbReference type="NCBIfam" id="NF011538">
    <property type="entry name" value="PRK14975.1-1"/>
    <property type="match status" value="1"/>
</dbReference>
<name>A0ABT9NZT5_9ACTN</name>
<evidence type="ECO:0000313" key="7">
    <source>
        <dbReference type="Proteomes" id="UP001235712"/>
    </source>
</evidence>